<feature type="domain" description="Response regulatory" evidence="2">
    <location>
        <begin position="8"/>
        <end position="115"/>
    </location>
</feature>
<keyword evidence="4" id="KW-1185">Reference proteome</keyword>
<keyword evidence="1" id="KW-0597">Phosphoprotein</keyword>
<dbReference type="Proteomes" id="UP000593892">
    <property type="component" value="Chromosome"/>
</dbReference>
<proteinExistence type="predicted"/>
<dbReference type="InterPro" id="IPR011006">
    <property type="entry name" value="CheY-like_superfamily"/>
</dbReference>
<dbReference type="InterPro" id="IPR001789">
    <property type="entry name" value="Sig_transdc_resp-reg_receiver"/>
</dbReference>
<evidence type="ECO:0000259" key="2">
    <source>
        <dbReference type="PROSITE" id="PS50110"/>
    </source>
</evidence>
<evidence type="ECO:0000313" key="4">
    <source>
        <dbReference type="Proteomes" id="UP000593892"/>
    </source>
</evidence>
<name>A0A7S7NLA4_PALFE</name>
<evidence type="ECO:0000256" key="1">
    <source>
        <dbReference type="PROSITE-ProRule" id="PRU00169"/>
    </source>
</evidence>
<organism evidence="3 4">
    <name type="scientific">Paludibaculum fermentans</name>
    <dbReference type="NCBI Taxonomy" id="1473598"/>
    <lineage>
        <taxon>Bacteria</taxon>
        <taxon>Pseudomonadati</taxon>
        <taxon>Acidobacteriota</taxon>
        <taxon>Terriglobia</taxon>
        <taxon>Bryobacterales</taxon>
        <taxon>Bryobacteraceae</taxon>
        <taxon>Paludibaculum</taxon>
    </lineage>
</organism>
<dbReference type="SUPFAM" id="SSF52172">
    <property type="entry name" value="CheY-like"/>
    <property type="match status" value="1"/>
</dbReference>
<evidence type="ECO:0000313" key="3">
    <source>
        <dbReference type="EMBL" id="QOY85730.1"/>
    </source>
</evidence>
<dbReference type="RefSeq" id="WP_194447400.1">
    <property type="nucleotide sequence ID" value="NZ_CP063849.1"/>
</dbReference>
<protein>
    <submittedName>
        <fullName evidence="3">Response regulator transcription factor</fullName>
    </submittedName>
</protein>
<dbReference type="KEGG" id="pfer:IRI77_23260"/>
<gene>
    <name evidence="3" type="ORF">IRI77_23260</name>
</gene>
<reference evidence="3 4" key="1">
    <citation type="submission" date="2020-10" db="EMBL/GenBank/DDBJ databases">
        <title>Complete genome sequence of Paludibaculum fermentans P105T, a facultatively anaerobic acidobacterium capable of dissimilatory Fe(III) reduction.</title>
        <authorList>
            <person name="Dedysh S.N."/>
            <person name="Beletsky A.V."/>
            <person name="Kulichevskaya I.S."/>
            <person name="Mardanov A.V."/>
            <person name="Ravin N.V."/>
        </authorList>
    </citation>
    <scope>NUCLEOTIDE SEQUENCE [LARGE SCALE GENOMIC DNA]</scope>
    <source>
        <strain evidence="3 4">P105</strain>
    </source>
</reference>
<dbReference type="GO" id="GO:0000160">
    <property type="term" value="P:phosphorelay signal transduction system"/>
    <property type="evidence" value="ECO:0007669"/>
    <property type="project" value="InterPro"/>
</dbReference>
<accession>A0A7S7NLA4</accession>
<feature type="modified residue" description="4-aspartylphosphate" evidence="1">
    <location>
        <position position="57"/>
    </location>
</feature>
<dbReference type="PROSITE" id="PS50110">
    <property type="entry name" value="RESPONSE_REGULATORY"/>
    <property type="match status" value="1"/>
</dbReference>
<sequence>MSWPFNPPLLVVSEDRVLRGELARVLTKQSWDVLCFADWEHATTGLPQAAGGILVTDHSWDQAVEVAKQLDPPALVVAVCDGPHHIKEAKEAGVYDTIVRPFEAMEPAWTVACAWHFASCQAEARSQCDAA</sequence>
<dbReference type="EMBL" id="CP063849">
    <property type="protein sequence ID" value="QOY85730.1"/>
    <property type="molecule type" value="Genomic_DNA"/>
</dbReference>
<dbReference type="AlphaFoldDB" id="A0A7S7NLA4"/>